<keyword evidence="2" id="KW-0539">Nucleus</keyword>
<dbReference type="Proteomes" id="UP000694888">
    <property type="component" value="Unplaced"/>
</dbReference>
<reference evidence="6 7" key="1">
    <citation type="submission" date="2025-05" db="UniProtKB">
        <authorList>
            <consortium name="RefSeq"/>
        </authorList>
    </citation>
    <scope>IDENTIFICATION</scope>
</reference>
<keyword evidence="5" id="KW-1185">Reference proteome</keyword>
<dbReference type="RefSeq" id="XP_005103790.1">
    <property type="nucleotide sequence ID" value="XM_005103733.3"/>
</dbReference>
<feature type="region of interest" description="Disordered" evidence="3">
    <location>
        <begin position="295"/>
        <end position="333"/>
    </location>
</feature>
<dbReference type="InterPro" id="IPR048325">
    <property type="entry name" value="ZSWIM3_N"/>
</dbReference>
<dbReference type="GeneID" id="101859347"/>
<name>A0ABM1A567_APLCA</name>
<feature type="domain" description="ZSWIM3 N-terminal" evidence="4">
    <location>
        <begin position="23"/>
        <end position="127"/>
    </location>
</feature>
<accession>A0ABM1A567</accession>
<proteinExistence type="predicted"/>
<dbReference type="Pfam" id="PF21599">
    <property type="entry name" value="ZSWIM3_N"/>
    <property type="match status" value="1"/>
</dbReference>
<dbReference type="RefSeq" id="XP_005103791.1">
    <property type="nucleotide sequence ID" value="XM_005103734.3"/>
</dbReference>
<dbReference type="RefSeq" id="XP_012941036.1">
    <property type="nucleotide sequence ID" value="XM_013085582.2"/>
</dbReference>
<evidence type="ECO:0000256" key="2">
    <source>
        <dbReference type="ARBA" id="ARBA00023242"/>
    </source>
</evidence>
<protein>
    <submittedName>
        <fullName evidence="6 7">Uncharacterized protein LOC101859347</fullName>
    </submittedName>
</protein>
<sequence>MAEKQEFLPIDTTDAFDGIFQGKDKFSSWEEFITLFEEFQKLSLTVFKPRSGTCVNYVNEKRVTHKIPDKFVYQTVKMICIHFGTPRKREETKRRHSRYVGLNCEAFVKLSYKKGFLHITDKNLVHSNHGQEESEEGMDSVIRKIRPVSYNDELDLIITQVVDQNKVFEFKKGDLRWRATLFQVQDADPRLQHMTQRMLKKRVQFLMERYLVNSGGRSPLSNDHMGIILHRMIEAKKMSDFAEHIPQKRGRKKRMVMADGPTPVKRGRGRPRKVAESYEEYLKDKAKYLKNRSVNKFEEDEDEDGAGDGTIDAPDFLDGSFLDESSGSGSSTNMEKEMAAFLSYWKSRDEDERKLRWKEMALRREEMEVRRREMELQKEKFEFERTERLLLVELLKTQGQLVNSARVHAQIQTEGEETTEYIVLSDGQVEHITTGKTGHL</sequence>
<dbReference type="InterPro" id="IPR000637">
    <property type="entry name" value="HMGI/Y_DNA-bd_CS"/>
</dbReference>
<dbReference type="PROSITE" id="PS00354">
    <property type="entry name" value="HMGI_Y"/>
    <property type="match status" value="1"/>
</dbReference>
<feature type="region of interest" description="Disordered" evidence="3">
    <location>
        <begin position="246"/>
        <end position="275"/>
    </location>
</feature>
<evidence type="ECO:0000256" key="3">
    <source>
        <dbReference type="SAM" id="MobiDB-lite"/>
    </source>
</evidence>
<gene>
    <name evidence="6 7 8" type="primary">LOC101859347</name>
</gene>
<evidence type="ECO:0000256" key="1">
    <source>
        <dbReference type="ARBA" id="ARBA00004123"/>
    </source>
</evidence>
<evidence type="ECO:0000313" key="8">
    <source>
        <dbReference type="RefSeq" id="XP_012941036.1"/>
    </source>
</evidence>
<evidence type="ECO:0000313" key="6">
    <source>
        <dbReference type="RefSeq" id="XP_005103790.1"/>
    </source>
</evidence>
<organism evidence="5 8">
    <name type="scientific">Aplysia californica</name>
    <name type="common">California sea hare</name>
    <dbReference type="NCBI Taxonomy" id="6500"/>
    <lineage>
        <taxon>Eukaryota</taxon>
        <taxon>Metazoa</taxon>
        <taxon>Spiralia</taxon>
        <taxon>Lophotrochozoa</taxon>
        <taxon>Mollusca</taxon>
        <taxon>Gastropoda</taxon>
        <taxon>Heterobranchia</taxon>
        <taxon>Euthyneura</taxon>
        <taxon>Tectipleura</taxon>
        <taxon>Aplysiida</taxon>
        <taxon>Aplysioidea</taxon>
        <taxon>Aplysiidae</taxon>
        <taxon>Aplysia</taxon>
    </lineage>
</organism>
<comment type="subcellular location">
    <subcellularLocation>
        <location evidence="1">Nucleus</location>
    </subcellularLocation>
</comment>
<evidence type="ECO:0000313" key="5">
    <source>
        <dbReference type="Proteomes" id="UP000694888"/>
    </source>
</evidence>
<evidence type="ECO:0000259" key="4">
    <source>
        <dbReference type="Pfam" id="PF21599"/>
    </source>
</evidence>
<evidence type="ECO:0000313" key="7">
    <source>
        <dbReference type="RefSeq" id="XP_005103791.1"/>
    </source>
</evidence>